<dbReference type="EMBL" id="CP002817">
    <property type="protein sequence ID" value="AGE70996.1"/>
    <property type="molecule type" value="Genomic_DNA"/>
</dbReference>
<dbReference type="AlphaFoldDB" id="M1IUW0"/>
<dbReference type="HOGENOM" id="CLU_206915_0_0_2"/>
<reference evidence="1 2" key="1">
    <citation type="journal article" date="2012" name="ISME J.">
        <title>Genomic evidence of rapid, global-scale gene flow in a Sulfolobus species.</title>
        <authorList>
            <person name="Mao D."/>
            <person name="Grogan D."/>
        </authorList>
    </citation>
    <scope>NUCLEOTIDE SEQUENCE [LARGE SCALE GENOMIC DNA]</scope>
    <source>
        <strain evidence="1 2">N8</strain>
    </source>
</reference>
<proteinExistence type="predicted"/>
<organism evidence="2">
    <name type="scientific">Sulfolobus acidocaldarius N8</name>
    <dbReference type="NCBI Taxonomy" id="1028566"/>
    <lineage>
        <taxon>Archaea</taxon>
        <taxon>Thermoproteota</taxon>
        <taxon>Thermoprotei</taxon>
        <taxon>Sulfolobales</taxon>
        <taxon>Sulfolobaceae</taxon>
        <taxon>Sulfolobus</taxon>
    </lineage>
</organism>
<dbReference type="PATRIC" id="fig|1028566.6.peg.1007"/>
<accession>M1IUW0</accession>
<dbReference type="Proteomes" id="UP000011281">
    <property type="component" value="Chromosome"/>
</dbReference>
<name>M1IUW0_9CREN</name>
<evidence type="ECO:0000313" key="2">
    <source>
        <dbReference type="Proteomes" id="UP000011281"/>
    </source>
</evidence>
<dbReference type="KEGG" id="sacn:SacN8_05125"/>
<evidence type="ECO:0000313" key="1">
    <source>
        <dbReference type="EMBL" id="AGE70996.1"/>
    </source>
</evidence>
<gene>
    <name evidence="1" type="ORF">SacN8_05125</name>
</gene>
<sequence>MLKRIKDEKNLSSIDDTIRYLIVVERLNIRNGSDKEKRKLDKVFNGCN</sequence>
<protein>
    <submittedName>
        <fullName evidence="1">Uncharacterized protein</fullName>
    </submittedName>
</protein>